<dbReference type="AlphaFoldDB" id="A0A5A9W0Q0"/>
<gene>
    <name evidence="2" type="ORF">E1H14_08445</name>
</gene>
<dbReference type="OrthoDB" id="5933200at2"/>
<evidence type="ECO:0008006" key="4">
    <source>
        <dbReference type="Google" id="ProtNLM"/>
    </source>
</evidence>
<evidence type="ECO:0000313" key="3">
    <source>
        <dbReference type="Proteomes" id="UP000325302"/>
    </source>
</evidence>
<accession>A0A5A9W0Q0</accession>
<sequence length="568" mass="61113">MKKTLTLAISAALVSASLLSGCSNESDTAQKAAQDTGSASLTQHPLLGFIPDHSPYYFASRDVLDEKTALDLMLRLRGQQIETDLDELRLALMQAQDPWEISMLTLALGLSEALVQANTLEEYHALGLKPNAHSAFYGVGLLPVLRVELHDSEAFSQFLLPLLTESGLTLEKAQLQGQEYFHSGDDLPLRLLLSMHNQQLLMTLAPQEADDALLEQLLGISLPSASLANSNRLIELEKTHGFSPYGAGQIRTQALLQEWMSPQEAGSQQLLAQLGSPQLAMQGCEADAQRLAQRFSGLALGMRELSSQRIQANLVITTDAELSQDLQAIAAPVPGLGATQGLASLGVGLNLPALVQSFQRYSNEIRQQPFTCAAFSDFNISVQEMSLALSNPIALMLGPNIQGLKLRLNSLSLSNQGEPEGTGLVTLASNNAQGLLAAAAAFLPPVASLGLTPNSGVQQVSPELLPYGAPPLFASMTDKAITLGIGISDAKQLEEETKRPAQASYLLYGHAKGELYRALIPFTQLLEMEENYTDTARMEEAANLYRNTAFWLKATPVGAELGIDLELN</sequence>
<proteinExistence type="predicted"/>
<keyword evidence="1" id="KW-0732">Signal</keyword>
<evidence type="ECO:0000313" key="2">
    <source>
        <dbReference type="EMBL" id="KAA0874296.1"/>
    </source>
</evidence>
<dbReference type="EMBL" id="SMRS01000006">
    <property type="protein sequence ID" value="KAA0874296.1"/>
    <property type="molecule type" value="Genomic_DNA"/>
</dbReference>
<dbReference type="PROSITE" id="PS51257">
    <property type="entry name" value="PROKAR_LIPOPROTEIN"/>
    <property type="match status" value="1"/>
</dbReference>
<organism evidence="2 3">
    <name type="scientific">Nitrincola tapanii</name>
    <dbReference type="NCBI Taxonomy" id="1708751"/>
    <lineage>
        <taxon>Bacteria</taxon>
        <taxon>Pseudomonadati</taxon>
        <taxon>Pseudomonadota</taxon>
        <taxon>Gammaproteobacteria</taxon>
        <taxon>Oceanospirillales</taxon>
        <taxon>Oceanospirillaceae</taxon>
        <taxon>Nitrincola</taxon>
    </lineage>
</organism>
<evidence type="ECO:0000256" key="1">
    <source>
        <dbReference type="SAM" id="SignalP"/>
    </source>
</evidence>
<name>A0A5A9W0Q0_9GAMM</name>
<dbReference type="RefSeq" id="WP_149391029.1">
    <property type="nucleotide sequence ID" value="NZ_SMRS01000006.1"/>
</dbReference>
<feature type="signal peptide" evidence="1">
    <location>
        <begin position="1"/>
        <end position="25"/>
    </location>
</feature>
<reference evidence="2 3" key="1">
    <citation type="submission" date="2019-03" db="EMBL/GenBank/DDBJ databases">
        <title>Nitrincola sp. nov. isolated from an Indian soda lake.</title>
        <authorList>
            <person name="Joshi A."/>
            <person name="Thite S.V."/>
            <person name="Joseph N."/>
            <person name="Dhotre D."/>
            <person name="Moorthy M."/>
            <person name="Shouche Y.S."/>
        </authorList>
    </citation>
    <scope>NUCLEOTIDE SEQUENCE [LARGE SCALE GENOMIC DNA]</scope>
    <source>
        <strain evidence="2 3">MEB193</strain>
    </source>
</reference>
<comment type="caution">
    <text evidence="2">The sequence shown here is derived from an EMBL/GenBank/DDBJ whole genome shotgun (WGS) entry which is preliminary data.</text>
</comment>
<dbReference type="Proteomes" id="UP000325302">
    <property type="component" value="Unassembled WGS sequence"/>
</dbReference>
<keyword evidence="3" id="KW-1185">Reference proteome</keyword>
<protein>
    <recommendedName>
        <fullName evidence="4">DUF3352 domain-containing protein</fullName>
    </recommendedName>
</protein>
<feature type="chain" id="PRO_5022695150" description="DUF3352 domain-containing protein" evidence="1">
    <location>
        <begin position="26"/>
        <end position="568"/>
    </location>
</feature>